<keyword evidence="2" id="KW-1185">Reference proteome</keyword>
<reference evidence="1 2" key="1">
    <citation type="submission" date="2019-05" db="EMBL/GenBank/DDBJ databases">
        <title>Another draft genome of Portunus trituberculatus and its Hox gene families provides insights of decapod evolution.</title>
        <authorList>
            <person name="Jeong J.-H."/>
            <person name="Song I."/>
            <person name="Kim S."/>
            <person name="Choi T."/>
            <person name="Kim D."/>
            <person name="Ryu S."/>
            <person name="Kim W."/>
        </authorList>
    </citation>
    <scope>NUCLEOTIDE SEQUENCE [LARGE SCALE GENOMIC DNA]</scope>
    <source>
        <tissue evidence="1">Muscle</tissue>
    </source>
</reference>
<proteinExistence type="predicted"/>
<sequence length="133" mass="15386">MRLEEEQIWPSNAAIFQHWEREPNTAFDLAYVLSIPLSAWCLAAPHGFVQLAGLDPRDARHLFDEARRRWNAVIALHTGVANMRHYEMGMENIKLRCGQHINYSPGDGARHPCNENPVTQYRTGTQDSYFEEY</sequence>
<dbReference type="EMBL" id="VSRR010011046">
    <property type="protein sequence ID" value="MPC52656.1"/>
    <property type="molecule type" value="Genomic_DNA"/>
</dbReference>
<name>A0A5B7G542_PORTR</name>
<protein>
    <submittedName>
        <fullName evidence="1">Uncharacterized protein</fullName>
    </submittedName>
</protein>
<dbReference type="Proteomes" id="UP000324222">
    <property type="component" value="Unassembled WGS sequence"/>
</dbReference>
<evidence type="ECO:0000313" key="2">
    <source>
        <dbReference type="Proteomes" id="UP000324222"/>
    </source>
</evidence>
<accession>A0A5B7G542</accession>
<dbReference type="AlphaFoldDB" id="A0A5B7G542"/>
<gene>
    <name evidence="1" type="ORF">E2C01_046532</name>
</gene>
<organism evidence="1 2">
    <name type="scientific">Portunus trituberculatus</name>
    <name type="common">Swimming crab</name>
    <name type="synonym">Neptunus trituberculatus</name>
    <dbReference type="NCBI Taxonomy" id="210409"/>
    <lineage>
        <taxon>Eukaryota</taxon>
        <taxon>Metazoa</taxon>
        <taxon>Ecdysozoa</taxon>
        <taxon>Arthropoda</taxon>
        <taxon>Crustacea</taxon>
        <taxon>Multicrustacea</taxon>
        <taxon>Malacostraca</taxon>
        <taxon>Eumalacostraca</taxon>
        <taxon>Eucarida</taxon>
        <taxon>Decapoda</taxon>
        <taxon>Pleocyemata</taxon>
        <taxon>Brachyura</taxon>
        <taxon>Eubrachyura</taxon>
        <taxon>Portunoidea</taxon>
        <taxon>Portunidae</taxon>
        <taxon>Portuninae</taxon>
        <taxon>Portunus</taxon>
    </lineage>
</organism>
<evidence type="ECO:0000313" key="1">
    <source>
        <dbReference type="EMBL" id="MPC52656.1"/>
    </source>
</evidence>
<comment type="caution">
    <text evidence="1">The sequence shown here is derived from an EMBL/GenBank/DDBJ whole genome shotgun (WGS) entry which is preliminary data.</text>
</comment>